<reference evidence="5 6" key="1">
    <citation type="journal article" date="2016" name="Nat. Commun.">
        <title>Thousands of microbial genomes shed light on interconnected biogeochemical processes in an aquifer system.</title>
        <authorList>
            <person name="Anantharaman K."/>
            <person name="Brown C.T."/>
            <person name="Hug L.A."/>
            <person name="Sharon I."/>
            <person name="Castelle C.J."/>
            <person name="Probst A.J."/>
            <person name="Thomas B.C."/>
            <person name="Singh A."/>
            <person name="Wilkins M.J."/>
            <person name="Karaoz U."/>
            <person name="Brodie E.L."/>
            <person name="Williams K.H."/>
            <person name="Hubbard S.S."/>
            <person name="Banfield J.F."/>
        </authorList>
    </citation>
    <scope>NUCLEOTIDE SEQUENCE [LARGE SCALE GENOMIC DNA]</scope>
</reference>
<dbReference type="Pfam" id="PF01230">
    <property type="entry name" value="HIT"/>
    <property type="match status" value="1"/>
</dbReference>
<evidence type="ECO:0000256" key="1">
    <source>
        <dbReference type="PIRSR" id="PIRSR601310-1"/>
    </source>
</evidence>
<dbReference type="Proteomes" id="UP000178645">
    <property type="component" value="Unassembled WGS sequence"/>
</dbReference>
<dbReference type="InterPro" id="IPR011146">
    <property type="entry name" value="HIT-like"/>
</dbReference>
<dbReference type="PROSITE" id="PS51084">
    <property type="entry name" value="HIT_2"/>
    <property type="match status" value="1"/>
</dbReference>
<dbReference type="Gene3D" id="3.30.428.10">
    <property type="entry name" value="HIT-like"/>
    <property type="match status" value="1"/>
</dbReference>
<evidence type="ECO:0000313" key="5">
    <source>
        <dbReference type="EMBL" id="OGJ01313.1"/>
    </source>
</evidence>
<feature type="active site" description="Tele-AMP-histidine intermediate" evidence="1">
    <location>
        <position position="94"/>
    </location>
</feature>
<dbReference type="GO" id="GO:0003824">
    <property type="term" value="F:catalytic activity"/>
    <property type="evidence" value="ECO:0007669"/>
    <property type="project" value="InterPro"/>
</dbReference>
<dbReference type="InterPro" id="IPR001310">
    <property type="entry name" value="Histidine_triad_HIT"/>
</dbReference>
<dbReference type="PANTHER" id="PTHR46648:SF1">
    <property type="entry name" value="ADENOSINE 5'-MONOPHOSPHORAMIDASE HNT1"/>
    <property type="match status" value="1"/>
</dbReference>
<dbReference type="PRINTS" id="PR00332">
    <property type="entry name" value="HISTRIAD"/>
</dbReference>
<name>A0A1F6Y4L3_9BACT</name>
<feature type="domain" description="HIT" evidence="4">
    <location>
        <begin position="5"/>
        <end position="107"/>
    </location>
</feature>
<feature type="short sequence motif" description="Histidine triad motif" evidence="2 3">
    <location>
        <begin position="92"/>
        <end position="96"/>
    </location>
</feature>
<dbReference type="GO" id="GO:0009117">
    <property type="term" value="P:nucleotide metabolic process"/>
    <property type="evidence" value="ECO:0007669"/>
    <property type="project" value="TreeGrafter"/>
</dbReference>
<dbReference type="EMBL" id="MFVU01000028">
    <property type="protein sequence ID" value="OGJ01313.1"/>
    <property type="molecule type" value="Genomic_DNA"/>
</dbReference>
<dbReference type="InterPro" id="IPR036265">
    <property type="entry name" value="HIT-like_sf"/>
</dbReference>
<evidence type="ECO:0000259" key="4">
    <source>
        <dbReference type="PROSITE" id="PS51084"/>
    </source>
</evidence>
<evidence type="ECO:0000256" key="3">
    <source>
        <dbReference type="PROSITE-ProRule" id="PRU00464"/>
    </source>
</evidence>
<accession>A0A1F6Y4L3</accession>
<dbReference type="SUPFAM" id="SSF54197">
    <property type="entry name" value="HIT-like"/>
    <property type="match status" value="1"/>
</dbReference>
<comment type="caution">
    <text evidence="5">The sequence shown here is derived from an EMBL/GenBank/DDBJ whole genome shotgun (WGS) entry which is preliminary data.</text>
</comment>
<protein>
    <recommendedName>
        <fullName evidence="4">HIT domain-containing protein</fullName>
    </recommendedName>
</protein>
<dbReference type="AlphaFoldDB" id="A0A1F6Y4L3"/>
<gene>
    <name evidence="5" type="ORF">A3G53_00675</name>
</gene>
<organism evidence="5 6">
    <name type="scientific">Candidatus Nomurabacteria bacterium RIFCSPLOWO2_12_FULL_44_11</name>
    <dbReference type="NCBI Taxonomy" id="1801796"/>
    <lineage>
        <taxon>Bacteria</taxon>
        <taxon>Candidatus Nomuraibacteriota</taxon>
    </lineage>
</organism>
<dbReference type="PANTHER" id="PTHR46648">
    <property type="entry name" value="HIT FAMILY PROTEIN 1"/>
    <property type="match status" value="1"/>
</dbReference>
<sequence>METCVFCKIANGEISSSKVYEDANFIAFLDIHPVSDGHLLIIPKQHIVWMQDADDETISGIFKLAKKLMRALKNGVGCDYVMISIVGKDVPHFHLHLIPRNFNDGQPQFPTKQYKNGEANEVVKKIIAAL</sequence>
<evidence type="ECO:0000313" key="6">
    <source>
        <dbReference type="Proteomes" id="UP000178645"/>
    </source>
</evidence>
<proteinExistence type="predicted"/>
<evidence type="ECO:0000256" key="2">
    <source>
        <dbReference type="PIRSR" id="PIRSR601310-3"/>
    </source>
</evidence>